<dbReference type="GO" id="GO:0032958">
    <property type="term" value="P:inositol phosphate biosynthetic process"/>
    <property type="evidence" value="ECO:0007669"/>
    <property type="project" value="InterPro"/>
</dbReference>
<keyword evidence="2 4" id="KW-0808">Transferase</keyword>
<comment type="caution">
    <text evidence="5">The sequence shown here is derived from an EMBL/GenBank/DDBJ whole genome shotgun (WGS) entry which is preliminary data.</text>
</comment>
<dbReference type="InterPro" id="IPR005522">
    <property type="entry name" value="IPK"/>
</dbReference>
<comment type="similarity">
    <text evidence="1 4">Belongs to the inositol phosphokinase (IPK) family.</text>
</comment>
<name>A0AAN8G5T3_PATCE</name>
<dbReference type="Pfam" id="PF03770">
    <property type="entry name" value="IPK"/>
    <property type="match status" value="1"/>
</dbReference>
<keyword evidence="6" id="KW-1185">Reference proteome</keyword>
<dbReference type="InterPro" id="IPR038286">
    <property type="entry name" value="IPK_sf"/>
</dbReference>
<dbReference type="EC" id="2.7.-.-" evidence="4"/>
<dbReference type="PANTHER" id="PTHR12400">
    <property type="entry name" value="INOSITOL POLYPHOSPHATE KINASE"/>
    <property type="match status" value="1"/>
</dbReference>
<dbReference type="PANTHER" id="PTHR12400:SF26">
    <property type="entry name" value="KINASE"/>
    <property type="match status" value="1"/>
</dbReference>
<dbReference type="EMBL" id="JAZGQO010000021">
    <property type="protein sequence ID" value="KAK6165763.1"/>
    <property type="molecule type" value="Genomic_DNA"/>
</dbReference>
<evidence type="ECO:0000313" key="5">
    <source>
        <dbReference type="EMBL" id="KAK6165763.1"/>
    </source>
</evidence>
<proteinExistence type="inferred from homology"/>
<dbReference type="GO" id="GO:0005737">
    <property type="term" value="C:cytoplasm"/>
    <property type="evidence" value="ECO:0007669"/>
    <property type="project" value="TreeGrafter"/>
</dbReference>
<dbReference type="Proteomes" id="UP001347796">
    <property type="component" value="Unassembled WGS sequence"/>
</dbReference>
<protein>
    <recommendedName>
        <fullName evidence="4">Kinase</fullName>
        <ecNumber evidence="4">2.7.-.-</ecNumber>
    </recommendedName>
</protein>
<sequence length="324" mass="37370">MLRKDDIQMSHLLFPPQYGYSSTPLDKGVPSCTSEAVLQNRKNAWIQLAGHMGSFSPAGPHTIWKKRISKENYEMKAYQALMESPATRDIIPEFFCEVEHNGESTDFIEIEDLLYHFKDPNIMDIKMGKRTFLESEVRNPALRRDLFEKMVSVDCMAPTDEEKKQKAITKLRYMQFREEESSTSSLGFRIEAIRNSGESPTTSLKKVKTRNQVMNVISKFLERHPQSVHHILQRLKTIRVKFAESNFFKNHEIIGSSLLIIYDEMGHSGVWMIDFAKTIPVENGMILHHNLPWQLGNREDGFLCGLDNLIKIFSELIEGQKTIS</sequence>
<dbReference type="AlphaFoldDB" id="A0AAN8G5T3"/>
<dbReference type="GO" id="GO:0000828">
    <property type="term" value="F:inositol hexakisphosphate kinase activity"/>
    <property type="evidence" value="ECO:0007669"/>
    <property type="project" value="TreeGrafter"/>
</dbReference>
<keyword evidence="3 4" id="KW-0418">Kinase</keyword>
<dbReference type="Gene3D" id="3.30.470.160">
    <property type="entry name" value="Inositol polyphosphate kinase"/>
    <property type="match status" value="1"/>
</dbReference>
<dbReference type="SUPFAM" id="SSF56104">
    <property type="entry name" value="SAICAR synthase-like"/>
    <property type="match status" value="1"/>
</dbReference>
<evidence type="ECO:0000256" key="2">
    <source>
        <dbReference type="ARBA" id="ARBA00022679"/>
    </source>
</evidence>
<dbReference type="GO" id="GO:0046854">
    <property type="term" value="P:phosphatidylinositol phosphate biosynthetic process"/>
    <property type="evidence" value="ECO:0007669"/>
    <property type="project" value="TreeGrafter"/>
</dbReference>
<evidence type="ECO:0000256" key="3">
    <source>
        <dbReference type="ARBA" id="ARBA00022777"/>
    </source>
</evidence>
<evidence type="ECO:0000256" key="1">
    <source>
        <dbReference type="ARBA" id="ARBA00007374"/>
    </source>
</evidence>
<gene>
    <name evidence="5" type="ORF">SNE40_022623</name>
</gene>
<dbReference type="GO" id="GO:0005634">
    <property type="term" value="C:nucleus"/>
    <property type="evidence" value="ECO:0007669"/>
    <property type="project" value="TreeGrafter"/>
</dbReference>
<accession>A0AAN8G5T3</accession>
<reference evidence="5 6" key="1">
    <citation type="submission" date="2024-01" db="EMBL/GenBank/DDBJ databases">
        <title>The genome of the rayed Mediterranean limpet Patella caerulea (Linnaeus, 1758).</title>
        <authorList>
            <person name="Anh-Thu Weber A."/>
            <person name="Halstead-Nussloch G."/>
        </authorList>
    </citation>
    <scope>NUCLEOTIDE SEQUENCE [LARGE SCALE GENOMIC DNA]</scope>
    <source>
        <strain evidence="5">AATW-2023a</strain>
        <tissue evidence="5">Whole specimen</tissue>
    </source>
</reference>
<evidence type="ECO:0000256" key="4">
    <source>
        <dbReference type="RuleBase" id="RU363090"/>
    </source>
</evidence>
<evidence type="ECO:0000313" key="6">
    <source>
        <dbReference type="Proteomes" id="UP001347796"/>
    </source>
</evidence>
<organism evidence="5 6">
    <name type="scientific">Patella caerulea</name>
    <name type="common">Rayed Mediterranean limpet</name>
    <dbReference type="NCBI Taxonomy" id="87958"/>
    <lineage>
        <taxon>Eukaryota</taxon>
        <taxon>Metazoa</taxon>
        <taxon>Spiralia</taxon>
        <taxon>Lophotrochozoa</taxon>
        <taxon>Mollusca</taxon>
        <taxon>Gastropoda</taxon>
        <taxon>Patellogastropoda</taxon>
        <taxon>Patelloidea</taxon>
        <taxon>Patellidae</taxon>
        <taxon>Patella</taxon>
    </lineage>
</organism>